<comment type="similarity">
    <text evidence="2">Belongs to the bacterial solute-binding protein 5 family.</text>
</comment>
<organism evidence="6 7">
    <name type="scientific">Brevirhabdus pacifica</name>
    <dbReference type="NCBI Taxonomy" id="1267768"/>
    <lineage>
        <taxon>Bacteria</taxon>
        <taxon>Pseudomonadati</taxon>
        <taxon>Pseudomonadota</taxon>
        <taxon>Alphaproteobacteria</taxon>
        <taxon>Rhodobacterales</taxon>
        <taxon>Paracoccaceae</taxon>
        <taxon>Brevirhabdus</taxon>
    </lineage>
</organism>
<keyword evidence="3" id="KW-0732">Signal</keyword>
<evidence type="ECO:0000256" key="3">
    <source>
        <dbReference type="ARBA" id="ARBA00022729"/>
    </source>
</evidence>
<dbReference type="STRING" id="1267768.BV394_07115"/>
<dbReference type="SUPFAM" id="SSF53850">
    <property type="entry name" value="Periplasmic binding protein-like II"/>
    <property type="match status" value="1"/>
</dbReference>
<keyword evidence="4" id="KW-0812">Transmembrane</keyword>
<protein>
    <submittedName>
        <fullName evidence="6">ABC transporter substrate-binding protein</fullName>
    </submittedName>
</protein>
<dbReference type="PANTHER" id="PTHR30290">
    <property type="entry name" value="PERIPLASMIC BINDING COMPONENT OF ABC TRANSPORTER"/>
    <property type="match status" value="1"/>
</dbReference>
<keyword evidence="4" id="KW-1133">Transmembrane helix</keyword>
<dbReference type="GO" id="GO:0030288">
    <property type="term" value="C:outer membrane-bounded periplasmic space"/>
    <property type="evidence" value="ECO:0007669"/>
    <property type="project" value="TreeGrafter"/>
</dbReference>
<accession>A0A1U7DMC5</accession>
<dbReference type="GO" id="GO:1904680">
    <property type="term" value="F:peptide transmembrane transporter activity"/>
    <property type="evidence" value="ECO:0007669"/>
    <property type="project" value="TreeGrafter"/>
</dbReference>
<feature type="domain" description="Solute-binding protein family 5" evidence="5">
    <location>
        <begin position="131"/>
        <end position="545"/>
    </location>
</feature>
<gene>
    <name evidence="6" type="ORF">BV394_07115</name>
</gene>
<dbReference type="PANTHER" id="PTHR30290:SF64">
    <property type="entry name" value="ABC TRANSPORTER PERIPLASMIC BINDING PROTEIN"/>
    <property type="match status" value="1"/>
</dbReference>
<evidence type="ECO:0000256" key="4">
    <source>
        <dbReference type="SAM" id="Phobius"/>
    </source>
</evidence>
<name>A0A1U7DMC5_9RHOB</name>
<dbReference type="Pfam" id="PF00496">
    <property type="entry name" value="SBP_bac_5"/>
    <property type="match status" value="1"/>
</dbReference>
<keyword evidence="4" id="KW-0472">Membrane</keyword>
<dbReference type="Gene3D" id="3.40.190.10">
    <property type="entry name" value="Periplasmic binding protein-like II"/>
    <property type="match status" value="1"/>
</dbReference>
<evidence type="ECO:0000256" key="2">
    <source>
        <dbReference type="ARBA" id="ARBA00005695"/>
    </source>
</evidence>
<reference evidence="6 7" key="1">
    <citation type="submission" date="2017-01" db="EMBL/GenBank/DDBJ databases">
        <title>Genomic analysis of Xuhuaishuia manganoxidans DY6-4.</title>
        <authorList>
            <person name="Wang X."/>
        </authorList>
    </citation>
    <scope>NUCLEOTIDE SEQUENCE [LARGE SCALE GENOMIC DNA]</scope>
    <source>
        <strain evidence="6 7">DY6-4</strain>
    </source>
</reference>
<dbReference type="Proteomes" id="UP000187266">
    <property type="component" value="Chromosome"/>
</dbReference>
<feature type="transmembrane region" description="Helical" evidence="4">
    <location>
        <begin position="27"/>
        <end position="48"/>
    </location>
</feature>
<dbReference type="InterPro" id="IPR030678">
    <property type="entry name" value="Peptide/Ni-bd"/>
</dbReference>
<evidence type="ECO:0000313" key="6">
    <source>
        <dbReference type="EMBL" id="APX91029.1"/>
    </source>
</evidence>
<evidence type="ECO:0000256" key="1">
    <source>
        <dbReference type="ARBA" id="ARBA00004418"/>
    </source>
</evidence>
<dbReference type="Gene3D" id="3.10.105.10">
    <property type="entry name" value="Dipeptide-binding Protein, Domain 3"/>
    <property type="match status" value="1"/>
</dbReference>
<dbReference type="InterPro" id="IPR039424">
    <property type="entry name" value="SBP_5"/>
</dbReference>
<dbReference type="GO" id="GO:0043190">
    <property type="term" value="C:ATP-binding cassette (ABC) transporter complex"/>
    <property type="evidence" value="ECO:0007669"/>
    <property type="project" value="InterPro"/>
</dbReference>
<dbReference type="CDD" id="cd08497">
    <property type="entry name" value="MbnE-like"/>
    <property type="match status" value="1"/>
</dbReference>
<sequence length="644" mass="72928">MQTTRRADAAVLTATRDGGAGAHMARIGALIGTLFVMLLVLALGTGLARAESHMKVAHGISTYGELKYPADFKHLDYVNPEAPKGGEISQWAFGEFDSMHPYTLKGRAGRLSSIFFESLLTGTADEIGSYYGLLAESLEFPEDRSEVIFNLRPEAQFSDGTPVTADDVLFSFEILRDKGLPSFRAQLSKKVETVEVLGPQRIRYVFKTDIPTRDLPMDVGSLPVFSRKFYEENDRDFEEDSFEPLLGSGPYVLGDVDRGKSIVYERNPDYWGADLPINIGQNNFDRIKILYFGDYNTAFEGFKAGAYTFRDEASSKIWATSYDFPALEKGWVVKAEIPHGIKAPGQSFVFNLRREKFQDPRVREAIGLMFNFQWSNETLFYGIYERSSSFWANSDLAAEAPMSERERNLLEPLADILPEGAMDDEPFSYPNGSDRQVDRKMLRRAGQLLEEAGWIVGDDGMRRNAKGDTLKVEFLNDSQTFDRVLNPYVENLRRLGVDAVHNRIDNAQMESRTRPPNYDFDIITDFLQTSYIPGTELRQYYGSETADSSVFNKAGLKSEAVDKLIDLLIAAETEDEMRARIKALDRVLRAEKFSIPQWYKGAFTVAYYDMYRHPEALPPYALGELSFWWYDKERAQELKAAGAF</sequence>
<evidence type="ECO:0000313" key="7">
    <source>
        <dbReference type="Proteomes" id="UP000187266"/>
    </source>
</evidence>
<dbReference type="AlphaFoldDB" id="A0A1U7DMC5"/>
<dbReference type="PIRSF" id="PIRSF002741">
    <property type="entry name" value="MppA"/>
    <property type="match status" value="1"/>
</dbReference>
<comment type="subcellular location">
    <subcellularLocation>
        <location evidence="1">Periplasm</location>
    </subcellularLocation>
</comment>
<proteinExistence type="inferred from homology"/>
<keyword evidence="7" id="KW-1185">Reference proteome</keyword>
<dbReference type="GO" id="GO:0015833">
    <property type="term" value="P:peptide transport"/>
    <property type="evidence" value="ECO:0007669"/>
    <property type="project" value="TreeGrafter"/>
</dbReference>
<evidence type="ECO:0000259" key="5">
    <source>
        <dbReference type="Pfam" id="PF00496"/>
    </source>
</evidence>
<dbReference type="GO" id="GO:0042884">
    <property type="term" value="P:microcin transport"/>
    <property type="evidence" value="ECO:0007669"/>
    <property type="project" value="TreeGrafter"/>
</dbReference>
<dbReference type="EMBL" id="CP019124">
    <property type="protein sequence ID" value="APX91029.1"/>
    <property type="molecule type" value="Genomic_DNA"/>
</dbReference>
<dbReference type="InterPro" id="IPR000914">
    <property type="entry name" value="SBP_5_dom"/>
</dbReference>